<feature type="binding site" evidence="7">
    <location>
        <begin position="154"/>
        <end position="160"/>
    </location>
    <ligand>
        <name>ATP</name>
        <dbReference type="ChEBI" id="CHEBI:30616"/>
    </ligand>
</feature>
<evidence type="ECO:0000256" key="4">
    <source>
        <dbReference type="ARBA" id="ARBA00022598"/>
    </source>
</evidence>
<dbReference type="GO" id="GO:0008764">
    <property type="term" value="F:UDP-N-acetylmuramoylalanine-D-glutamate ligase activity"/>
    <property type="evidence" value="ECO:0007669"/>
    <property type="project" value="UniProtKB-UniRule"/>
</dbReference>
<evidence type="ECO:0000256" key="2">
    <source>
        <dbReference type="ARBA" id="ARBA00004752"/>
    </source>
</evidence>
<feature type="domain" description="Mur ligase C-terminal" evidence="10">
    <location>
        <begin position="365"/>
        <end position="510"/>
    </location>
</feature>
<keyword evidence="7 8" id="KW-0573">Peptidoglycan synthesis</keyword>
<dbReference type="OrthoDB" id="9809796at2"/>
<evidence type="ECO:0000256" key="6">
    <source>
        <dbReference type="ARBA" id="ARBA00022840"/>
    </source>
</evidence>
<dbReference type="SUPFAM" id="SSF53623">
    <property type="entry name" value="MurD-like peptide ligases, catalytic domain"/>
    <property type="match status" value="1"/>
</dbReference>
<dbReference type="HAMAP" id="MF_00639">
    <property type="entry name" value="MurD"/>
    <property type="match status" value="1"/>
</dbReference>
<keyword evidence="7 8" id="KW-0132">Cell division</keyword>
<dbReference type="GO" id="GO:0009252">
    <property type="term" value="P:peptidoglycan biosynthetic process"/>
    <property type="evidence" value="ECO:0007669"/>
    <property type="project" value="UniProtKB-UniRule"/>
</dbReference>
<feature type="region of interest" description="Disordered" evidence="9">
    <location>
        <begin position="450"/>
        <end position="482"/>
    </location>
</feature>
<dbReference type="PANTHER" id="PTHR43692">
    <property type="entry name" value="UDP-N-ACETYLMURAMOYLALANINE--D-GLUTAMATE LIGASE"/>
    <property type="match status" value="1"/>
</dbReference>
<comment type="caution">
    <text evidence="12">The sequence shown here is derived from an EMBL/GenBank/DDBJ whole genome shotgun (WGS) entry which is preliminary data.</text>
</comment>
<dbReference type="Proteomes" id="UP000276232">
    <property type="component" value="Unassembled WGS sequence"/>
</dbReference>
<dbReference type="GO" id="GO:0005737">
    <property type="term" value="C:cytoplasm"/>
    <property type="evidence" value="ECO:0007669"/>
    <property type="project" value="UniProtKB-SubCell"/>
</dbReference>
<evidence type="ECO:0000256" key="7">
    <source>
        <dbReference type="HAMAP-Rule" id="MF_00639"/>
    </source>
</evidence>
<dbReference type="GO" id="GO:0071555">
    <property type="term" value="P:cell wall organization"/>
    <property type="evidence" value="ECO:0007669"/>
    <property type="project" value="UniProtKB-KW"/>
</dbReference>
<dbReference type="EMBL" id="RJKN01000004">
    <property type="protein sequence ID" value="ROP43089.1"/>
    <property type="molecule type" value="Genomic_DNA"/>
</dbReference>
<accession>A0A3N1HKV1</accession>
<dbReference type="GO" id="GO:0051301">
    <property type="term" value="P:cell division"/>
    <property type="evidence" value="ECO:0007669"/>
    <property type="project" value="UniProtKB-KW"/>
</dbReference>
<dbReference type="InterPro" id="IPR036565">
    <property type="entry name" value="Mur-like_cat_sf"/>
</dbReference>
<dbReference type="InParanoid" id="A0A3N1HKV1"/>
<dbReference type="EC" id="6.3.2.9" evidence="7 8"/>
<evidence type="ECO:0000256" key="8">
    <source>
        <dbReference type="RuleBase" id="RU003664"/>
    </source>
</evidence>
<dbReference type="InterPro" id="IPR005762">
    <property type="entry name" value="MurD"/>
</dbReference>
<dbReference type="Gene3D" id="3.90.190.20">
    <property type="entry name" value="Mur ligase, C-terminal domain"/>
    <property type="match status" value="1"/>
</dbReference>
<dbReference type="GO" id="GO:0008360">
    <property type="term" value="P:regulation of cell shape"/>
    <property type="evidence" value="ECO:0007669"/>
    <property type="project" value="UniProtKB-KW"/>
</dbReference>
<comment type="pathway">
    <text evidence="2 7 8">Cell wall biogenesis; peptidoglycan biosynthesis.</text>
</comment>
<evidence type="ECO:0000256" key="9">
    <source>
        <dbReference type="SAM" id="MobiDB-lite"/>
    </source>
</evidence>
<comment type="similarity">
    <text evidence="7">Belongs to the MurCDEF family.</text>
</comment>
<dbReference type="InterPro" id="IPR013221">
    <property type="entry name" value="Mur_ligase_cen"/>
</dbReference>
<dbReference type="Pfam" id="PF21799">
    <property type="entry name" value="MurD-like_N"/>
    <property type="match status" value="1"/>
</dbReference>
<sequence length="538" mass="54184">MSSPVGTVGGPTTPRTDALVDAGSAWAGLRVVVAGLGTSGFAAADALAQRGARVLVVDARDGDDEREKARVLDVMDVRAQLGDAAAGALGGALPSVDGAVPDLVVTSPGWRPDARLLAGAAAAGVPVWGDVELAWRLQPAPGARGRAPWLAVTGTNGKTTTTRMLAAMLSAAGLRTAAVGNVGVPVLHAVVDPEPYDVLAVELSSYQLHWSASVAAQSAAVLNIAPDHLDWHGGMDAYAAAKGRVYEGVERACVYNVADPATEALVREADVVEGARAVGVTLGIPSVGMLGVVEDVLADRAFVTERHEAAAELGTLADLVGASGGTGPAAHVVEDALAAAALARSHGVPPAAVRAALQGYRPDAHRIALVAEADGVRWVDDSKATNPHAAAASLAAYDPVVWVAGGLPKGAAFDELVRRHAGRLRGVVLVGLDREPLRGALRRHAPDVPVVEVDPSHSGGVAAPTTTSAAPPGGPADDAPRASGRVVMDRAVAAAAGLARPGDVVLLAPASASMDQFTDYGARGDAFAAAVRASLGQG</sequence>
<dbReference type="Gene3D" id="3.40.50.720">
    <property type="entry name" value="NAD(P)-binding Rossmann-like Domain"/>
    <property type="match status" value="1"/>
</dbReference>
<dbReference type="GO" id="GO:0005524">
    <property type="term" value="F:ATP binding"/>
    <property type="evidence" value="ECO:0007669"/>
    <property type="project" value="UniProtKB-UniRule"/>
</dbReference>
<dbReference type="InterPro" id="IPR004101">
    <property type="entry name" value="Mur_ligase_C"/>
</dbReference>
<keyword evidence="7 8" id="KW-0133">Cell shape</keyword>
<organism evidence="12 13">
    <name type="scientific">Pseudokineococcus lusitanus</name>
    <dbReference type="NCBI Taxonomy" id="763993"/>
    <lineage>
        <taxon>Bacteria</taxon>
        <taxon>Bacillati</taxon>
        <taxon>Actinomycetota</taxon>
        <taxon>Actinomycetes</taxon>
        <taxon>Kineosporiales</taxon>
        <taxon>Kineosporiaceae</taxon>
        <taxon>Pseudokineococcus</taxon>
    </lineage>
</organism>
<comment type="subcellular location">
    <subcellularLocation>
        <location evidence="1 7 8">Cytoplasm</location>
    </subcellularLocation>
</comment>
<keyword evidence="4 7" id="KW-0436">Ligase</keyword>
<dbReference type="UniPathway" id="UPA00219"/>
<feature type="compositionally biased region" description="Low complexity" evidence="9">
    <location>
        <begin position="458"/>
        <end position="482"/>
    </location>
</feature>
<dbReference type="NCBIfam" id="TIGR01087">
    <property type="entry name" value="murD"/>
    <property type="match status" value="1"/>
</dbReference>
<evidence type="ECO:0000259" key="10">
    <source>
        <dbReference type="Pfam" id="PF02875"/>
    </source>
</evidence>
<reference evidence="12 13" key="1">
    <citation type="journal article" date="2015" name="Stand. Genomic Sci.">
        <title>Genomic Encyclopedia of Bacterial and Archaeal Type Strains, Phase III: the genomes of soil and plant-associated and newly described type strains.</title>
        <authorList>
            <person name="Whitman W.B."/>
            <person name="Woyke T."/>
            <person name="Klenk H.P."/>
            <person name="Zhou Y."/>
            <person name="Lilburn T.G."/>
            <person name="Beck B.J."/>
            <person name="De Vos P."/>
            <person name="Vandamme P."/>
            <person name="Eisen J.A."/>
            <person name="Garrity G."/>
            <person name="Hugenholtz P."/>
            <person name="Kyrpides N.C."/>
        </authorList>
    </citation>
    <scope>NUCLEOTIDE SEQUENCE [LARGE SCALE GENOMIC DNA]</scope>
    <source>
        <strain evidence="12 13">CECT 7306</strain>
    </source>
</reference>
<dbReference type="PANTHER" id="PTHR43692:SF1">
    <property type="entry name" value="UDP-N-ACETYLMURAMOYLALANINE--D-GLUTAMATE LIGASE"/>
    <property type="match status" value="1"/>
</dbReference>
<dbReference type="FunCoup" id="A0A3N1HKV1">
    <property type="interactions" value="91"/>
</dbReference>
<gene>
    <name evidence="7" type="primary">murD</name>
    <name evidence="12" type="ORF">EDC03_1684</name>
</gene>
<dbReference type="RefSeq" id="WP_123379801.1">
    <property type="nucleotide sequence ID" value="NZ_RJKN01000004.1"/>
</dbReference>
<keyword evidence="3 7" id="KW-0963">Cytoplasm</keyword>
<evidence type="ECO:0000259" key="11">
    <source>
        <dbReference type="Pfam" id="PF08245"/>
    </source>
</evidence>
<dbReference type="SUPFAM" id="SSF53244">
    <property type="entry name" value="MurD-like peptide ligases, peptide-binding domain"/>
    <property type="match status" value="1"/>
</dbReference>
<evidence type="ECO:0000256" key="3">
    <source>
        <dbReference type="ARBA" id="ARBA00022490"/>
    </source>
</evidence>
<dbReference type="Pfam" id="PF08245">
    <property type="entry name" value="Mur_ligase_M"/>
    <property type="match status" value="1"/>
</dbReference>
<comment type="function">
    <text evidence="7 8">Cell wall formation. Catalyzes the addition of glutamate to the nucleotide precursor UDP-N-acetylmuramoyl-L-alanine (UMA).</text>
</comment>
<dbReference type="SUPFAM" id="SSF51984">
    <property type="entry name" value="MurCD N-terminal domain"/>
    <property type="match status" value="1"/>
</dbReference>
<keyword evidence="6 7" id="KW-0067">ATP-binding</keyword>
<dbReference type="InterPro" id="IPR036615">
    <property type="entry name" value="Mur_ligase_C_dom_sf"/>
</dbReference>
<keyword evidence="13" id="KW-1185">Reference proteome</keyword>
<evidence type="ECO:0000313" key="13">
    <source>
        <dbReference type="Proteomes" id="UP000276232"/>
    </source>
</evidence>
<keyword evidence="7 8" id="KW-0961">Cell wall biogenesis/degradation</keyword>
<dbReference type="Gene3D" id="3.40.1190.10">
    <property type="entry name" value="Mur-like, catalytic domain"/>
    <property type="match status" value="1"/>
</dbReference>
<feature type="domain" description="Mur ligase central" evidence="11">
    <location>
        <begin position="152"/>
        <end position="269"/>
    </location>
</feature>
<proteinExistence type="inferred from homology"/>
<comment type="catalytic activity">
    <reaction evidence="7 8">
        <text>UDP-N-acetyl-alpha-D-muramoyl-L-alanine + D-glutamate + ATP = UDP-N-acetyl-alpha-D-muramoyl-L-alanyl-D-glutamate + ADP + phosphate + H(+)</text>
        <dbReference type="Rhea" id="RHEA:16429"/>
        <dbReference type="ChEBI" id="CHEBI:15378"/>
        <dbReference type="ChEBI" id="CHEBI:29986"/>
        <dbReference type="ChEBI" id="CHEBI:30616"/>
        <dbReference type="ChEBI" id="CHEBI:43474"/>
        <dbReference type="ChEBI" id="CHEBI:83898"/>
        <dbReference type="ChEBI" id="CHEBI:83900"/>
        <dbReference type="ChEBI" id="CHEBI:456216"/>
        <dbReference type="EC" id="6.3.2.9"/>
    </reaction>
</comment>
<protein>
    <recommendedName>
        <fullName evidence="7 8">UDP-N-acetylmuramoylalanine--D-glutamate ligase</fullName>
        <ecNumber evidence="7 8">6.3.2.9</ecNumber>
    </recommendedName>
    <alternativeName>
        <fullName evidence="7">D-glutamic acid-adding enzyme</fullName>
    </alternativeName>
    <alternativeName>
        <fullName evidence="7">UDP-N-acetylmuramoyl-L-alanyl-D-glutamate synthetase</fullName>
    </alternativeName>
</protein>
<dbReference type="Pfam" id="PF02875">
    <property type="entry name" value="Mur_ligase_C"/>
    <property type="match status" value="1"/>
</dbReference>
<name>A0A3N1HKV1_9ACTN</name>
<evidence type="ECO:0000313" key="12">
    <source>
        <dbReference type="EMBL" id="ROP43089.1"/>
    </source>
</evidence>
<keyword evidence="7 8" id="KW-0131">Cell cycle</keyword>
<evidence type="ECO:0000256" key="1">
    <source>
        <dbReference type="ARBA" id="ARBA00004496"/>
    </source>
</evidence>
<dbReference type="AlphaFoldDB" id="A0A3N1HKV1"/>
<keyword evidence="5 7" id="KW-0547">Nucleotide-binding</keyword>
<evidence type="ECO:0000256" key="5">
    <source>
        <dbReference type="ARBA" id="ARBA00022741"/>
    </source>
</evidence>